<dbReference type="GO" id="GO:0016538">
    <property type="term" value="F:cyclin-dependent protein serine/threonine kinase regulator activity"/>
    <property type="evidence" value="ECO:0007669"/>
    <property type="project" value="InterPro"/>
</dbReference>
<accession>A0A4Q9M125</accession>
<dbReference type="GO" id="GO:0051301">
    <property type="term" value="P:cell division"/>
    <property type="evidence" value="ECO:0007669"/>
    <property type="project" value="UniProtKB-UniRule"/>
</dbReference>
<dbReference type="Pfam" id="PF01111">
    <property type="entry name" value="CKS"/>
    <property type="match status" value="1"/>
</dbReference>
<gene>
    <name evidence="5" type="ORF">CWI38_0082p0030</name>
</gene>
<dbReference type="SMART" id="SM01084">
    <property type="entry name" value="CKS"/>
    <property type="match status" value="1"/>
</dbReference>
<dbReference type="InterPro" id="IPR000789">
    <property type="entry name" value="Cyclin-dep_kinase_reg-sub"/>
</dbReference>
<keyword evidence="6" id="KW-1185">Reference proteome</keyword>
<evidence type="ECO:0000256" key="2">
    <source>
        <dbReference type="ARBA" id="ARBA00022618"/>
    </source>
</evidence>
<dbReference type="InterPro" id="IPR036858">
    <property type="entry name" value="Cyclin-dep_kinase_reg-sub_sf"/>
</dbReference>
<evidence type="ECO:0000313" key="6">
    <source>
        <dbReference type="Proteomes" id="UP000292282"/>
    </source>
</evidence>
<keyword evidence="2 4" id="KW-0132">Cell division</keyword>
<evidence type="ECO:0000256" key="3">
    <source>
        <dbReference type="ARBA" id="ARBA00023306"/>
    </source>
</evidence>
<comment type="similarity">
    <text evidence="1 4">Belongs to the CKS family.</text>
</comment>
<comment type="caution">
    <text evidence="5">The sequence shown here is derived from an EMBL/GenBank/DDBJ whole genome shotgun (WGS) entry which is preliminary data.</text>
</comment>
<comment type="function">
    <text evidence="4">Binds to the catalytic subunit of the cyclin dependent kinases and is essential for their biological function.</text>
</comment>
<sequence>MNDIRLLQKKITYSERYTSNDYVLRHVILPKEMVHLIPTDRLLTEDDDGWEHYMIYKPEPNILLFRRKKDNNDFFKGVLSKMVVTKGVVVNDRLITNRVLYDKGVLVTYDKGVSNIPLNQRVLIIIYYFYINNTLIFHLKESPFFMDKILFNEVLSCSRFFKIGDRKKIYSALTGVKLTNKQKEIIHEILRKGCVDTGLIYCDGSCLEFKRERSFNKQRESVVDNTSMMYKENTNINNTPLITKENTSINNTPLITKENTTMFNTPLNTKENNHYNNTPSINKENTTMFNTPLITKENTTMFNTPSINKENTGITNTLSTNKENTTILNTPLITDEVLEKTKCFCFHNFGFKYASSLQKYLLCCLFNKKSLKEVLLVVHNIPSFLYLKGVCLLMLYYSTGDFKFAIACYLSVRRKFRKIMEISNEEIIKRLEGKRKFEQIFLYNNDCKNMEIN</sequence>
<dbReference type="PANTHER" id="PTHR23415">
    <property type="entry name" value="CYCLIN-DEPENDENT KINASES REGULATORY SUBUNIT/60S RIBOSOME SUBUNIT BIOGENESIS PROTEIN NIP7"/>
    <property type="match status" value="1"/>
</dbReference>
<proteinExistence type="inferred from homology"/>
<protein>
    <recommendedName>
        <fullName evidence="4">Cyclin-dependent kinases regulatory subunit</fullName>
    </recommendedName>
</protein>
<dbReference type="Gene3D" id="3.30.170.10">
    <property type="entry name" value="Cyclin-dependent kinase, regulatory subunit"/>
    <property type="match status" value="1"/>
</dbReference>
<dbReference type="SUPFAM" id="SSF55637">
    <property type="entry name" value="Cell cycle regulatory proteins"/>
    <property type="match status" value="1"/>
</dbReference>
<evidence type="ECO:0000313" key="5">
    <source>
        <dbReference type="EMBL" id="TBU20374.1"/>
    </source>
</evidence>
<name>A0A4Q9M125_9MICR</name>
<dbReference type="EMBL" id="PITK01000082">
    <property type="protein sequence ID" value="TBU20374.1"/>
    <property type="molecule type" value="Genomic_DNA"/>
</dbReference>
<organism evidence="5 6">
    <name type="scientific">Hamiltosporidium tvaerminnensis</name>
    <dbReference type="NCBI Taxonomy" id="1176355"/>
    <lineage>
        <taxon>Eukaryota</taxon>
        <taxon>Fungi</taxon>
        <taxon>Fungi incertae sedis</taxon>
        <taxon>Microsporidia</taxon>
        <taxon>Dubosqiidae</taxon>
        <taxon>Hamiltosporidium</taxon>
    </lineage>
</organism>
<dbReference type="AlphaFoldDB" id="A0A4Q9M125"/>
<dbReference type="Proteomes" id="UP000292282">
    <property type="component" value="Unassembled WGS sequence"/>
</dbReference>
<evidence type="ECO:0000256" key="1">
    <source>
        <dbReference type="ARBA" id="ARBA00007782"/>
    </source>
</evidence>
<keyword evidence="3 4" id="KW-0131">Cell cycle</keyword>
<dbReference type="STRING" id="1176355.A0A4Q9M125"/>
<evidence type="ECO:0000256" key="4">
    <source>
        <dbReference type="RuleBase" id="RU311113"/>
    </source>
</evidence>
<reference evidence="5 6" key="1">
    <citation type="submission" date="2017-12" db="EMBL/GenBank/DDBJ databases">
        <authorList>
            <person name="Pombert J.-F."/>
            <person name="Haag K.L."/>
            <person name="Ebert D."/>
        </authorList>
    </citation>
    <scope>NUCLEOTIDE SEQUENCE [LARGE SCALE GENOMIC DNA]</scope>
    <source>
        <strain evidence="5">IL-G-3</strain>
    </source>
</reference>
<dbReference type="VEuPathDB" id="MicrosporidiaDB:CWI38_0082p0030"/>
<dbReference type="OrthoDB" id="440676at2759"/>